<feature type="transmembrane region" description="Helical" evidence="5">
    <location>
        <begin position="92"/>
        <end position="111"/>
    </location>
</feature>
<keyword evidence="3 5" id="KW-1133">Transmembrane helix</keyword>
<proteinExistence type="predicted"/>
<dbReference type="KEGG" id="bmei:Spa11_26310"/>
<name>A0A518K9F1_9BACT</name>
<evidence type="ECO:0000256" key="2">
    <source>
        <dbReference type="ARBA" id="ARBA00022692"/>
    </source>
</evidence>
<feature type="transmembrane region" description="Helical" evidence="5">
    <location>
        <begin position="251"/>
        <end position="273"/>
    </location>
</feature>
<dbReference type="Proteomes" id="UP000316426">
    <property type="component" value="Chromosome"/>
</dbReference>
<dbReference type="InterPro" id="IPR004710">
    <property type="entry name" value="Bilac:Na_transpt"/>
</dbReference>
<feature type="transmembrane region" description="Helical" evidence="5">
    <location>
        <begin position="336"/>
        <end position="357"/>
    </location>
</feature>
<keyword evidence="4 5" id="KW-0472">Membrane</keyword>
<evidence type="ECO:0000313" key="6">
    <source>
        <dbReference type="EMBL" id="QDV74428.1"/>
    </source>
</evidence>
<organism evidence="6 7">
    <name type="scientific">Botrimarina mediterranea</name>
    <dbReference type="NCBI Taxonomy" id="2528022"/>
    <lineage>
        <taxon>Bacteria</taxon>
        <taxon>Pseudomonadati</taxon>
        <taxon>Planctomycetota</taxon>
        <taxon>Planctomycetia</taxon>
        <taxon>Pirellulales</taxon>
        <taxon>Lacipirellulaceae</taxon>
        <taxon>Botrimarina</taxon>
    </lineage>
</organism>
<dbReference type="Gene3D" id="1.20.1530.20">
    <property type="match status" value="1"/>
</dbReference>
<dbReference type="InterPro" id="IPR038770">
    <property type="entry name" value="Na+/solute_symporter_sf"/>
</dbReference>
<dbReference type="Pfam" id="PF01758">
    <property type="entry name" value="SBF"/>
    <property type="match status" value="1"/>
</dbReference>
<dbReference type="GO" id="GO:0016020">
    <property type="term" value="C:membrane"/>
    <property type="evidence" value="ECO:0007669"/>
    <property type="project" value="UniProtKB-SubCell"/>
</dbReference>
<dbReference type="PANTHER" id="PTHR10361:SF28">
    <property type="entry name" value="P3 PROTEIN-RELATED"/>
    <property type="match status" value="1"/>
</dbReference>
<evidence type="ECO:0000313" key="7">
    <source>
        <dbReference type="Proteomes" id="UP000316426"/>
    </source>
</evidence>
<feature type="transmembrane region" description="Helical" evidence="5">
    <location>
        <begin position="285"/>
        <end position="305"/>
    </location>
</feature>
<feature type="transmembrane region" description="Helical" evidence="5">
    <location>
        <begin position="12"/>
        <end position="30"/>
    </location>
</feature>
<feature type="transmembrane region" description="Helical" evidence="5">
    <location>
        <begin position="36"/>
        <end position="55"/>
    </location>
</feature>
<feature type="transmembrane region" description="Helical" evidence="5">
    <location>
        <begin position="62"/>
        <end position="80"/>
    </location>
</feature>
<evidence type="ECO:0000256" key="3">
    <source>
        <dbReference type="ARBA" id="ARBA00022989"/>
    </source>
</evidence>
<evidence type="ECO:0000256" key="5">
    <source>
        <dbReference type="SAM" id="Phobius"/>
    </source>
</evidence>
<sequence precursor="true">MISALIHQLLRACLAVALALVACAAGLYVAGSYDGATLALTSGLVALACGFSSIPALRTLTFTAWIVAAVVTALLSPQVFQPFAPGTPHYKLLLLVVIQAVMFGMGTQMGIRDFVGIARTPLPVMIGLLCQFTIMPLVGFGIAIGFRLPPGIGAGMVLIGSCSSGLASNVMAYIAKANLALSITLTAVATLLAPIVTPFWMKTMAASLLEGTDVTISFVSMMASIVKIVIVPTGAALVHDYLLRADVRGKAIAWGAALAGVVFCSVYVGGGIVISRPSIALGVDLFAWVLGGIAFGVIYHIVVSAMPQIAKAMPALSMAGIIYVTGMTTAEGRDHLLAVGVVLIVAAGMHNFLGYLLGYGVSRLLGMNEQSARTVAIEVGMQNGGMATGIAADMGKLATLGLPAAIFIAWMNVSGSLLANYWRRRPPVVVESHQEVEA</sequence>
<reference evidence="6 7" key="1">
    <citation type="submission" date="2019-02" db="EMBL/GenBank/DDBJ databases">
        <title>Deep-cultivation of Planctomycetes and their phenomic and genomic characterization uncovers novel biology.</title>
        <authorList>
            <person name="Wiegand S."/>
            <person name="Jogler M."/>
            <person name="Boedeker C."/>
            <person name="Pinto D."/>
            <person name="Vollmers J."/>
            <person name="Rivas-Marin E."/>
            <person name="Kohn T."/>
            <person name="Peeters S.H."/>
            <person name="Heuer A."/>
            <person name="Rast P."/>
            <person name="Oberbeckmann S."/>
            <person name="Bunk B."/>
            <person name="Jeske O."/>
            <person name="Meyerdierks A."/>
            <person name="Storesund J.E."/>
            <person name="Kallscheuer N."/>
            <person name="Luecker S."/>
            <person name="Lage O.M."/>
            <person name="Pohl T."/>
            <person name="Merkel B.J."/>
            <person name="Hornburger P."/>
            <person name="Mueller R.-W."/>
            <person name="Bruemmer F."/>
            <person name="Labrenz M."/>
            <person name="Spormann A.M."/>
            <person name="Op den Camp H."/>
            <person name="Overmann J."/>
            <person name="Amann R."/>
            <person name="Jetten M.S.M."/>
            <person name="Mascher T."/>
            <person name="Medema M.H."/>
            <person name="Devos D.P."/>
            <person name="Kaster A.-K."/>
            <person name="Ovreas L."/>
            <person name="Rohde M."/>
            <person name="Galperin M.Y."/>
            <person name="Jogler C."/>
        </authorList>
    </citation>
    <scope>NUCLEOTIDE SEQUENCE [LARGE SCALE GENOMIC DNA]</scope>
    <source>
        <strain evidence="6 7">Spa11</strain>
    </source>
</reference>
<feature type="transmembrane region" description="Helical" evidence="5">
    <location>
        <begin position="179"/>
        <end position="201"/>
    </location>
</feature>
<feature type="transmembrane region" description="Helical" evidence="5">
    <location>
        <begin position="152"/>
        <end position="172"/>
    </location>
</feature>
<dbReference type="PANTHER" id="PTHR10361">
    <property type="entry name" value="SODIUM-BILE ACID COTRANSPORTER"/>
    <property type="match status" value="1"/>
</dbReference>
<dbReference type="RefSeq" id="WP_145112823.1">
    <property type="nucleotide sequence ID" value="NZ_CP036349.1"/>
</dbReference>
<feature type="transmembrane region" description="Helical" evidence="5">
    <location>
        <begin position="400"/>
        <end position="422"/>
    </location>
</feature>
<dbReference type="AlphaFoldDB" id="A0A518K9F1"/>
<evidence type="ECO:0000256" key="4">
    <source>
        <dbReference type="ARBA" id="ARBA00023136"/>
    </source>
</evidence>
<accession>A0A518K9F1</accession>
<feature type="transmembrane region" description="Helical" evidence="5">
    <location>
        <begin position="216"/>
        <end position="239"/>
    </location>
</feature>
<keyword evidence="2 5" id="KW-0812">Transmembrane</keyword>
<gene>
    <name evidence="6" type="ORF">Spa11_26310</name>
</gene>
<dbReference type="InterPro" id="IPR002657">
    <property type="entry name" value="BilAc:Na_symport/Acr3"/>
</dbReference>
<comment type="subcellular location">
    <subcellularLocation>
        <location evidence="1">Membrane</location>
        <topology evidence="1">Multi-pass membrane protein</topology>
    </subcellularLocation>
</comment>
<feature type="transmembrane region" description="Helical" evidence="5">
    <location>
        <begin position="123"/>
        <end position="146"/>
    </location>
</feature>
<dbReference type="EMBL" id="CP036349">
    <property type="protein sequence ID" value="QDV74428.1"/>
    <property type="molecule type" value="Genomic_DNA"/>
</dbReference>
<protein>
    <submittedName>
        <fullName evidence="6">Sodium Bile acid symporter family protein</fullName>
    </submittedName>
</protein>
<keyword evidence="7" id="KW-1185">Reference proteome</keyword>
<evidence type="ECO:0000256" key="1">
    <source>
        <dbReference type="ARBA" id="ARBA00004141"/>
    </source>
</evidence>